<reference evidence="2 3" key="2">
    <citation type="journal article" date="2017" name="Sci. Rep.">
        <title>Ant-infecting Ophiocordyceps genomes reveal a high diversity of potential behavioral manipulation genes and a possible major role for enterotoxins.</title>
        <authorList>
            <person name="de Bekker C."/>
            <person name="Ohm R.A."/>
            <person name="Evans H.C."/>
            <person name="Brachmann A."/>
            <person name="Hughes D.P."/>
        </authorList>
    </citation>
    <scope>NUCLEOTIDE SEQUENCE [LARGE SCALE GENOMIC DNA]</scope>
    <source>
        <strain evidence="2 3">SC16a</strain>
    </source>
</reference>
<name>A0A2A9PA27_OPHUN</name>
<proteinExistence type="predicted"/>
<dbReference type="Proteomes" id="UP000037136">
    <property type="component" value="Unassembled WGS sequence"/>
</dbReference>
<evidence type="ECO:0000256" key="1">
    <source>
        <dbReference type="SAM" id="SignalP"/>
    </source>
</evidence>
<keyword evidence="3" id="KW-1185">Reference proteome</keyword>
<dbReference type="EMBL" id="LAZP02000374">
    <property type="protein sequence ID" value="PFH57710.1"/>
    <property type="molecule type" value="Genomic_DNA"/>
</dbReference>
<dbReference type="OrthoDB" id="8115477at2759"/>
<reference evidence="2 3" key="1">
    <citation type="journal article" date="2015" name="BMC Genomics">
        <title>Gene expression during zombie ant biting behavior reflects the complexity underlying fungal parasitic behavioral manipulation.</title>
        <authorList>
            <person name="de Bekker C."/>
            <person name="Ohm R.A."/>
            <person name="Loreto R.G."/>
            <person name="Sebastian A."/>
            <person name="Albert I."/>
            <person name="Merrow M."/>
            <person name="Brachmann A."/>
            <person name="Hughes D.P."/>
        </authorList>
    </citation>
    <scope>NUCLEOTIDE SEQUENCE [LARGE SCALE GENOMIC DNA]</scope>
    <source>
        <strain evidence="2 3">SC16a</strain>
    </source>
</reference>
<organism evidence="2 3">
    <name type="scientific">Ophiocordyceps unilateralis</name>
    <name type="common">Zombie-ant fungus</name>
    <name type="synonym">Torrubia unilateralis</name>
    <dbReference type="NCBI Taxonomy" id="268505"/>
    <lineage>
        <taxon>Eukaryota</taxon>
        <taxon>Fungi</taxon>
        <taxon>Dikarya</taxon>
        <taxon>Ascomycota</taxon>
        <taxon>Pezizomycotina</taxon>
        <taxon>Sordariomycetes</taxon>
        <taxon>Hypocreomycetidae</taxon>
        <taxon>Hypocreales</taxon>
        <taxon>Ophiocordycipitaceae</taxon>
        <taxon>Ophiocordyceps</taxon>
    </lineage>
</organism>
<keyword evidence="1" id="KW-0732">Signal</keyword>
<sequence length="82" mass="8117">MKFLAAVVALAAVAVAAPADVEPRTASRCNAVGQRQVCCGGLLGCLVQVLGSTCSTRAYCCETGASTGGLVNVNALNCLSLG</sequence>
<evidence type="ECO:0000313" key="3">
    <source>
        <dbReference type="Proteomes" id="UP000037136"/>
    </source>
</evidence>
<accession>A0A2A9PA27</accession>
<comment type="caution">
    <text evidence="2">The sequence shown here is derived from an EMBL/GenBank/DDBJ whole genome shotgun (WGS) entry which is preliminary data.</text>
</comment>
<gene>
    <name evidence="2" type="ORF">XA68_14673</name>
</gene>
<evidence type="ECO:0008006" key="4">
    <source>
        <dbReference type="Google" id="ProtNLM"/>
    </source>
</evidence>
<protein>
    <recommendedName>
        <fullName evidence="4">Hydrophobin 3</fullName>
    </recommendedName>
</protein>
<feature type="chain" id="PRO_5013242104" description="Hydrophobin 3" evidence="1">
    <location>
        <begin position="17"/>
        <end position="82"/>
    </location>
</feature>
<feature type="signal peptide" evidence="1">
    <location>
        <begin position="1"/>
        <end position="16"/>
    </location>
</feature>
<dbReference type="AlphaFoldDB" id="A0A2A9PA27"/>
<evidence type="ECO:0000313" key="2">
    <source>
        <dbReference type="EMBL" id="PFH57710.1"/>
    </source>
</evidence>